<comment type="subcellular location">
    <subcellularLocation>
        <location evidence="1">Cell membrane</location>
        <topology evidence="1">Multi-pass membrane protein</topology>
    </subcellularLocation>
</comment>
<accession>A0ABP3YWU5</accession>
<comment type="similarity">
    <text evidence="2">Belongs to the AzlC family.</text>
</comment>
<organism evidence="9 10">
    <name type="scientific">Pseudonocardia zijingensis</name>
    <dbReference type="NCBI Taxonomy" id="153376"/>
    <lineage>
        <taxon>Bacteria</taxon>
        <taxon>Bacillati</taxon>
        <taxon>Actinomycetota</taxon>
        <taxon>Actinomycetes</taxon>
        <taxon>Pseudonocardiales</taxon>
        <taxon>Pseudonocardiaceae</taxon>
        <taxon>Pseudonocardia</taxon>
    </lineage>
</organism>
<sequence length="228" mass="22786">MRSLTRTLHREDLRDAVALAAAIAVVGASFGALAGTAGVPFVLMVALSVVVFAGASQFLVVAVVAAGGNVFAAVAAGLLMNARHVPFGLAIGDTVGGSWPARLLGAHLLVDESVAFSRARGSGPRARAAYWTCGILLFTFWNLGAIAGRLAGSAIPDPAAFGVDAAFPAALLAMLLPSMGRADARRVGLAAAVVALAATPFLPAGVPVILGLLGLLVARTAPAGREAS</sequence>
<proteinExistence type="inferred from homology"/>
<feature type="transmembrane region" description="Helical" evidence="8">
    <location>
        <begin position="159"/>
        <end position="177"/>
    </location>
</feature>
<evidence type="ECO:0000256" key="8">
    <source>
        <dbReference type="SAM" id="Phobius"/>
    </source>
</evidence>
<evidence type="ECO:0000256" key="3">
    <source>
        <dbReference type="ARBA" id="ARBA00022448"/>
    </source>
</evidence>
<keyword evidence="5 8" id="KW-0812">Transmembrane</keyword>
<feature type="transmembrane region" description="Helical" evidence="8">
    <location>
        <begin position="189"/>
        <end position="218"/>
    </location>
</feature>
<evidence type="ECO:0000256" key="2">
    <source>
        <dbReference type="ARBA" id="ARBA00010735"/>
    </source>
</evidence>
<evidence type="ECO:0000256" key="5">
    <source>
        <dbReference type="ARBA" id="ARBA00022692"/>
    </source>
</evidence>
<dbReference type="PANTHER" id="PTHR34979:SF1">
    <property type="entry name" value="INNER MEMBRANE PROTEIN YGAZ"/>
    <property type="match status" value="1"/>
</dbReference>
<feature type="transmembrane region" description="Helical" evidence="8">
    <location>
        <begin position="58"/>
        <end position="79"/>
    </location>
</feature>
<evidence type="ECO:0000256" key="7">
    <source>
        <dbReference type="ARBA" id="ARBA00023136"/>
    </source>
</evidence>
<evidence type="ECO:0000256" key="6">
    <source>
        <dbReference type="ARBA" id="ARBA00022989"/>
    </source>
</evidence>
<feature type="transmembrane region" description="Helical" evidence="8">
    <location>
        <begin position="128"/>
        <end position="147"/>
    </location>
</feature>
<keyword evidence="7 8" id="KW-0472">Membrane</keyword>
<feature type="transmembrane region" description="Helical" evidence="8">
    <location>
        <begin position="21"/>
        <end position="52"/>
    </location>
</feature>
<keyword evidence="4" id="KW-1003">Cell membrane</keyword>
<comment type="caution">
    <text evidence="9">The sequence shown here is derived from an EMBL/GenBank/DDBJ whole genome shotgun (WGS) entry which is preliminary data.</text>
</comment>
<dbReference type="RefSeq" id="WP_343946562.1">
    <property type="nucleotide sequence ID" value="NZ_BAAAHP010000293.1"/>
</dbReference>
<keyword evidence="3" id="KW-0813">Transport</keyword>
<protein>
    <submittedName>
        <fullName evidence="9">AzlC family ABC transporter permease</fullName>
    </submittedName>
</protein>
<evidence type="ECO:0000313" key="9">
    <source>
        <dbReference type="EMBL" id="GAA0906232.1"/>
    </source>
</evidence>
<evidence type="ECO:0000256" key="4">
    <source>
        <dbReference type="ARBA" id="ARBA00022475"/>
    </source>
</evidence>
<evidence type="ECO:0000313" key="10">
    <source>
        <dbReference type="Proteomes" id="UP001499967"/>
    </source>
</evidence>
<dbReference type="Pfam" id="PF03591">
    <property type="entry name" value="AzlC"/>
    <property type="match status" value="1"/>
</dbReference>
<keyword evidence="6 8" id="KW-1133">Transmembrane helix</keyword>
<evidence type="ECO:0000256" key="1">
    <source>
        <dbReference type="ARBA" id="ARBA00004651"/>
    </source>
</evidence>
<dbReference type="EMBL" id="BAAAHP010000293">
    <property type="protein sequence ID" value="GAA0906232.1"/>
    <property type="molecule type" value="Genomic_DNA"/>
</dbReference>
<name>A0ABP3YWU5_9PSEU</name>
<gene>
    <name evidence="9" type="ORF">GCM10009559_74590</name>
</gene>
<reference evidence="10" key="1">
    <citation type="journal article" date="2019" name="Int. J. Syst. Evol. Microbiol.">
        <title>The Global Catalogue of Microorganisms (GCM) 10K type strain sequencing project: providing services to taxonomists for standard genome sequencing and annotation.</title>
        <authorList>
            <consortium name="The Broad Institute Genomics Platform"/>
            <consortium name="The Broad Institute Genome Sequencing Center for Infectious Disease"/>
            <person name="Wu L."/>
            <person name="Ma J."/>
        </authorList>
    </citation>
    <scope>NUCLEOTIDE SEQUENCE [LARGE SCALE GENOMIC DNA]</scope>
    <source>
        <strain evidence="10">JCM 11117</strain>
    </source>
</reference>
<dbReference type="InterPro" id="IPR011606">
    <property type="entry name" value="Brnchd-chn_aa_trnsp_permease"/>
</dbReference>
<dbReference type="PANTHER" id="PTHR34979">
    <property type="entry name" value="INNER MEMBRANE PROTEIN YGAZ"/>
    <property type="match status" value="1"/>
</dbReference>
<keyword evidence="10" id="KW-1185">Reference proteome</keyword>
<dbReference type="Proteomes" id="UP001499967">
    <property type="component" value="Unassembled WGS sequence"/>
</dbReference>